<dbReference type="EMBL" id="JAXBLV010000034">
    <property type="protein sequence ID" value="MDY3558537.1"/>
    <property type="molecule type" value="Genomic_DNA"/>
</dbReference>
<evidence type="ECO:0000313" key="1">
    <source>
        <dbReference type="EMBL" id="MDY3558537.1"/>
    </source>
</evidence>
<protein>
    <submittedName>
        <fullName evidence="1">Uncharacterized protein</fullName>
    </submittedName>
</protein>
<keyword evidence="2" id="KW-1185">Reference proteome</keyword>
<organism evidence="1 2">
    <name type="scientific">Gemmata algarum</name>
    <dbReference type="NCBI Taxonomy" id="2975278"/>
    <lineage>
        <taxon>Bacteria</taxon>
        <taxon>Pseudomonadati</taxon>
        <taxon>Planctomycetota</taxon>
        <taxon>Planctomycetia</taxon>
        <taxon>Gemmatales</taxon>
        <taxon>Gemmataceae</taxon>
        <taxon>Gemmata</taxon>
    </lineage>
</organism>
<evidence type="ECO:0000313" key="2">
    <source>
        <dbReference type="Proteomes" id="UP001272242"/>
    </source>
</evidence>
<comment type="caution">
    <text evidence="1">The sequence shown here is derived from an EMBL/GenBank/DDBJ whole genome shotgun (WGS) entry which is preliminary data.</text>
</comment>
<sequence length="152" mass="16391">MQSLLRQLREAFPDAPLPPRPITEPRCPECDAADVVLGGQPWPEVAAGFPGECHHAFPLLTPTAQRYYLPAFMLSAFGSNGMQGDSLEAALIGGAFAPQSFTRAQRSAIGRWVVEYWGSWMGWEEPPPQLAAWWAEAGESRAEPGAAPDAAG</sequence>
<dbReference type="RefSeq" id="WP_320685443.1">
    <property type="nucleotide sequence ID" value="NZ_JAXBLV010000034.1"/>
</dbReference>
<reference evidence="2" key="1">
    <citation type="journal article" date="2023" name="Mar. Drugs">
        <title>Gemmata algarum, a Novel Planctomycete Isolated from an Algal Mat, Displays Antimicrobial Activity.</title>
        <authorList>
            <person name="Kumar G."/>
            <person name="Kallscheuer N."/>
            <person name="Kashif M."/>
            <person name="Ahamad S."/>
            <person name="Jagadeeshwari U."/>
            <person name="Pannikurungottu S."/>
            <person name="Haufschild T."/>
            <person name="Kabuu M."/>
            <person name="Sasikala C."/>
            <person name="Jogler C."/>
            <person name="Ramana C."/>
        </authorList>
    </citation>
    <scope>NUCLEOTIDE SEQUENCE [LARGE SCALE GENOMIC DNA]</scope>
    <source>
        <strain evidence="2">JC673</strain>
    </source>
</reference>
<name>A0ABU5EV69_9BACT</name>
<dbReference type="Proteomes" id="UP001272242">
    <property type="component" value="Unassembled WGS sequence"/>
</dbReference>
<proteinExistence type="predicted"/>
<gene>
    <name evidence="1" type="ORF">R5W23_005657</name>
</gene>
<accession>A0ABU5EV69</accession>